<keyword evidence="1" id="KW-0812">Transmembrane</keyword>
<dbReference type="GO" id="GO:0046527">
    <property type="term" value="F:glucosyltransferase activity"/>
    <property type="evidence" value="ECO:0007669"/>
    <property type="project" value="TreeGrafter"/>
</dbReference>
<feature type="transmembrane region" description="Helical" evidence="1">
    <location>
        <begin position="131"/>
        <end position="148"/>
    </location>
</feature>
<dbReference type="GO" id="GO:0005886">
    <property type="term" value="C:plasma membrane"/>
    <property type="evidence" value="ECO:0007669"/>
    <property type="project" value="TreeGrafter"/>
</dbReference>
<dbReference type="EMBL" id="JBDFQZ010000008">
    <property type="protein sequence ID" value="KAK9699527.1"/>
    <property type="molecule type" value="Genomic_DNA"/>
</dbReference>
<protein>
    <submittedName>
        <fullName evidence="2">Uncharacterized protein</fullName>
    </submittedName>
</protein>
<feature type="transmembrane region" description="Helical" evidence="1">
    <location>
        <begin position="20"/>
        <end position="40"/>
    </location>
</feature>
<dbReference type="PANTHER" id="PTHR12741">
    <property type="entry name" value="LYST-INTERACTING PROTEIN LIP5 DOPAMINE RESPONSIVE PROTEIN DRG-1"/>
    <property type="match status" value="1"/>
</dbReference>
<gene>
    <name evidence="2" type="ORF">RND81_08G179300</name>
</gene>
<comment type="caution">
    <text evidence="2">The sequence shown here is derived from an EMBL/GenBank/DDBJ whole genome shotgun (WGS) entry which is preliminary data.</text>
</comment>
<evidence type="ECO:0000256" key="1">
    <source>
        <dbReference type="SAM" id="Phobius"/>
    </source>
</evidence>
<organism evidence="2 3">
    <name type="scientific">Saponaria officinalis</name>
    <name type="common">Common soapwort</name>
    <name type="synonym">Lychnis saponaria</name>
    <dbReference type="NCBI Taxonomy" id="3572"/>
    <lineage>
        <taxon>Eukaryota</taxon>
        <taxon>Viridiplantae</taxon>
        <taxon>Streptophyta</taxon>
        <taxon>Embryophyta</taxon>
        <taxon>Tracheophyta</taxon>
        <taxon>Spermatophyta</taxon>
        <taxon>Magnoliopsida</taxon>
        <taxon>eudicotyledons</taxon>
        <taxon>Gunneridae</taxon>
        <taxon>Pentapetalae</taxon>
        <taxon>Caryophyllales</taxon>
        <taxon>Caryophyllaceae</taxon>
        <taxon>Caryophylleae</taxon>
        <taxon>Saponaria</taxon>
    </lineage>
</organism>
<keyword evidence="1" id="KW-1133">Transmembrane helix</keyword>
<proteinExistence type="predicted"/>
<evidence type="ECO:0000313" key="3">
    <source>
        <dbReference type="Proteomes" id="UP001443914"/>
    </source>
</evidence>
<reference evidence="2" key="1">
    <citation type="submission" date="2024-03" db="EMBL/GenBank/DDBJ databases">
        <title>WGS assembly of Saponaria officinalis var. Norfolk2.</title>
        <authorList>
            <person name="Jenkins J."/>
            <person name="Shu S."/>
            <person name="Grimwood J."/>
            <person name="Barry K."/>
            <person name="Goodstein D."/>
            <person name="Schmutz J."/>
            <person name="Leebens-Mack J."/>
            <person name="Osbourn A."/>
        </authorList>
    </citation>
    <scope>NUCLEOTIDE SEQUENCE [LARGE SCALE GENOMIC DNA]</scope>
    <source>
        <strain evidence="2">JIC</strain>
    </source>
</reference>
<evidence type="ECO:0000313" key="2">
    <source>
        <dbReference type="EMBL" id="KAK9699527.1"/>
    </source>
</evidence>
<sequence>MRVLQDWKKLQTNSLSFRIYILMLGGYAVWHLLLAIIFMIPACHAFSQMSDQAFFQFFKWFYQERYYVGRGLFEKPLDYARYALFWLVIFAYKFTFAYYFQISPLVKPTQIIVGISDIRYSWHDFVSKRNYNALTIASLWAPVVAIYLMDIHIWYTLISALIGGVMGARSKLGEIRSIKMVHERFESFPKAFVKNMSSPRMKRK</sequence>
<feature type="transmembrane region" description="Helical" evidence="1">
    <location>
        <begin position="79"/>
        <end position="100"/>
    </location>
</feature>
<dbReference type="Proteomes" id="UP001443914">
    <property type="component" value="Unassembled WGS sequence"/>
</dbReference>
<accession>A0AAW1J820</accession>
<dbReference type="PANTHER" id="PTHR12741:SF67">
    <property type="entry name" value="CALLOSE SYNTHASE 10"/>
    <property type="match status" value="1"/>
</dbReference>
<dbReference type="AlphaFoldDB" id="A0AAW1J820"/>
<keyword evidence="1" id="KW-0472">Membrane</keyword>
<name>A0AAW1J820_SAPOF</name>
<keyword evidence="3" id="KW-1185">Reference proteome</keyword>